<dbReference type="InterPro" id="IPR045053">
    <property type="entry name" value="MAN-like"/>
</dbReference>
<comment type="caution">
    <text evidence="11">The sequence shown here is derived from an EMBL/GenBank/DDBJ whole genome shotgun (WGS) entry which is preliminary data.</text>
</comment>
<evidence type="ECO:0000256" key="6">
    <source>
        <dbReference type="ARBA" id="ARBA00022729"/>
    </source>
</evidence>
<evidence type="ECO:0000256" key="2">
    <source>
        <dbReference type="ARBA" id="ARBA00004613"/>
    </source>
</evidence>
<accession>A0ABD1G9G9</accession>
<dbReference type="InterPro" id="IPR001547">
    <property type="entry name" value="Glyco_hydro_5"/>
</dbReference>
<dbReference type="Gene3D" id="3.20.20.80">
    <property type="entry name" value="Glycosidases"/>
    <property type="match status" value="1"/>
</dbReference>
<feature type="chain" id="PRO_5044751488" description="mannan endo-1,4-beta-mannosidase" evidence="9">
    <location>
        <begin position="23"/>
        <end position="402"/>
    </location>
</feature>
<dbReference type="FunFam" id="3.20.20.80:FF:000012">
    <property type="entry name" value="Mannan endo-1,4-beta-mannosidase 6"/>
    <property type="match status" value="1"/>
</dbReference>
<evidence type="ECO:0000256" key="9">
    <source>
        <dbReference type="SAM" id="SignalP"/>
    </source>
</evidence>
<protein>
    <recommendedName>
        <fullName evidence="4">mannan endo-1,4-beta-mannosidase</fullName>
        <ecNumber evidence="4">3.2.1.78</ecNumber>
    </recommendedName>
</protein>
<gene>
    <name evidence="11" type="ORF">AAHA92_25076</name>
</gene>
<dbReference type="InterPro" id="IPR017853">
    <property type="entry name" value="GH"/>
</dbReference>
<comment type="similarity">
    <text evidence="3">Belongs to the glycosyl hydrolase 5 (cellulase A) family.</text>
</comment>
<dbReference type="PANTHER" id="PTHR31451:SF39">
    <property type="entry name" value="MANNAN ENDO-1,4-BETA-MANNOSIDASE 1"/>
    <property type="match status" value="1"/>
</dbReference>
<dbReference type="InterPro" id="IPR018087">
    <property type="entry name" value="Glyco_hydro_5_CS"/>
</dbReference>
<evidence type="ECO:0000256" key="7">
    <source>
        <dbReference type="ARBA" id="ARBA00022801"/>
    </source>
</evidence>
<dbReference type="PANTHER" id="PTHR31451">
    <property type="match status" value="1"/>
</dbReference>
<evidence type="ECO:0000256" key="3">
    <source>
        <dbReference type="ARBA" id="ARBA00005641"/>
    </source>
</evidence>
<evidence type="ECO:0000259" key="10">
    <source>
        <dbReference type="Pfam" id="PF26410"/>
    </source>
</evidence>
<organism evidence="11 12">
    <name type="scientific">Salvia divinorum</name>
    <name type="common">Maria pastora</name>
    <name type="synonym">Diviner's sage</name>
    <dbReference type="NCBI Taxonomy" id="28513"/>
    <lineage>
        <taxon>Eukaryota</taxon>
        <taxon>Viridiplantae</taxon>
        <taxon>Streptophyta</taxon>
        <taxon>Embryophyta</taxon>
        <taxon>Tracheophyta</taxon>
        <taxon>Spermatophyta</taxon>
        <taxon>Magnoliopsida</taxon>
        <taxon>eudicotyledons</taxon>
        <taxon>Gunneridae</taxon>
        <taxon>Pentapetalae</taxon>
        <taxon>asterids</taxon>
        <taxon>lamiids</taxon>
        <taxon>Lamiales</taxon>
        <taxon>Lamiaceae</taxon>
        <taxon>Nepetoideae</taxon>
        <taxon>Mentheae</taxon>
        <taxon>Salviinae</taxon>
        <taxon>Salvia</taxon>
        <taxon>Salvia subgen. Calosphace</taxon>
    </lineage>
</organism>
<name>A0ABD1G9G9_SALDI</name>
<keyword evidence="12" id="KW-1185">Reference proteome</keyword>
<dbReference type="AlphaFoldDB" id="A0ABD1G9G9"/>
<feature type="signal peptide" evidence="9">
    <location>
        <begin position="1"/>
        <end position="22"/>
    </location>
</feature>
<dbReference type="Proteomes" id="UP001567538">
    <property type="component" value="Unassembled WGS sequence"/>
</dbReference>
<evidence type="ECO:0000256" key="8">
    <source>
        <dbReference type="ARBA" id="ARBA00023295"/>
    </source>
</evidence>
<evidence type="ECO:0000256" key="4">
    <source>
        <dbReference type="ARBA" id="ARBA00012706"/>
    </source>
</evidence>
<dbReference type="EMBL" id="JBEAFC010000009">
    <property type="protein sequence ID" value="KAL1540772.1"/>
    <property type="molecule type" value="Genomic_DNA"/>
</dbReference>
<dbReference type="PROSITE" id="PS00659">
    <property type="entry name" value="GLYCOSYL_HYDROL_F5"/>
    <property type="match status" value="1"/>
</dbReference>
<dbReference type="GO" id="GO:0005576">
    <property type="term" value="C:extracellular region"/>
    <property type="evidence" value="ECO:0007669"/>
    <property type="project" value="UniProtKB-SubCell"/>
</dbReference>
<dbReference type="SUPFAM" id="SSF51445">
    <property type="entry name" value="(Trans)glycosidases"/>
    <property type="match status" value="1"/>
</dbReference>
<evidence type="ECO:0000256" key="5">
    <source>
        <dbReference type="ARBA" id="ARBA00022525"/>
    </source>
</evidence>
<sequence length="402" mass="44219">MWRKSWGFVLVFAIASIVSGEARGVGGGGFVKTKGKKFIKNGKAFFLNGFNSYWLMYMASDPSTRAKVSEAFAKASKYGMNVARTWAFNDGGSKPLQASPGSYNQDMFKGLDFVVSEASKHGIHLILTLVNNWDGYGGKKQYVQWAREQGHSLNNDDEFFTNAIVKDYFKNYIKAVVTRINSVSGVAYKDDSTILAWELMNEPRCSSDLSGKAFQNWVAEMATHVKSIDNKHLLNIGLEGFYDESTPEKKQNNPGGVGIGTDFVSNNRIPQVDFATIHLYPDQWLPSGVNEAEFVRKWIQSHIQDSQTAVGKPLVVAEFGKSSRSANFSVGSRDGYFNGIYNDVCKCAAGGGPCGGALFWQLMAPGMESWSDGYEVVLENSPSTAALIAHQSHRISALHSNE</sequence>
<dbReference type="Pfam" id="PF26410">
    <property type="entry name" value="GH5_mannosidase"/>
    <property type="match status" value="1"/>
</dbReference>
<feature type="domain" description="Glycoside hydrolase family 5" evidence="10">
    <location>
        <begin position="30"/>
        <end position="361"/>
    </location>
</feature>
<evidence type="ECO:0000256" key="1">
    <source>
        <dbReference type="ARBA" id="ARBA00001678"/>
    </source>
</evidence>
<keyword evidence="5" id="KW-0964">Secreted</keyword>
<keyword evidence="7 11" id="KW-0378">Hydrolase</keyword>
<keyword evidence="8 11" id="KW-0326">Glycosidase</keyword>
<comment type="catalytic activity">
    <reaction evidence="1">
        <text>Random hydrolysis of (1-&gt;4)-beta-D-mannosidic linkages in mannans, galactomannans and glucomannans.</text>
        <dbReference type="EC" id="3.2.1.78"/>
    </reaction>
</comment>
<proteinExistence type="inferred from homology"/>
<dbReference type="GO" id="GO:0016985">
    <property type="term" value="F:mannan endo-1,4-beta-mannosidase activity"/>
    <property type="evidence" value="ECO:0007669"/>
    <property type="project" value="UniProtKB-EC"/>
</dbReference>
<comment type="subcellular location">
    <subcellularLocation>
        <location evidence="2">Secreted</location>
    </subcellularLocation>
</comment>
<evidence type="ECO:0000313" key="12">
    <source>
        <dbReference type="Proteomes" id="UP001567538"/>
    </source>
</evidence>
<keyword evidence="6 9" id="KW-0732">Signal</keyword>
<reference evidence="11 12" key="1">
    <citation type="submission" date="2024-06" db="EMBL/GenBank/DDBJ databases">
        <title>A chromosome level genome sequence of Diviner's sage (Salvia divinorum).</title>
        <authorList>
            <person name="Ford S.A."/>
            <person name="Ro D.-K."/>
            <person name="Ness R.W."/>
            <person name="Phillips M.A."/>
        </authorList>
    </citation>
    <scope>NUCLEOTIDE SEQUENCE [LARGE SCALE GENOMIC DNA]</scope>
    <source>
        <strain evidence="11">SAF-2024a</strain>
        <tissue evidence="11">Leaf</tissue>
    </source>
</reference>
<dbReference type="EC" id="3.2.1.78" evidence="4"/>
<evidence type="ECO:0000313" key="11">
    <source>
        <dbReference type="EMBL" id="KAL1540772.1"/>
    </source>
</evidence>